<reference evidence="1" key="1">
    <citation type="submission" date="2013-08" db="EMBL/GenBank/DDBJ databases">
        <authorList>
            <person name="Mendez C."/>
            <person name="Richter M."/>
            <person name="Ferrer M."/>
            <person name="Sanchez J."/>
        </authorList>
    </citation>
    <scope>NUCLEOTIDE SEQUENCE</scope>
</reference>
<organism evidence="1">
    <name type="scientific">mine drainage metagenome</name>
    <dbReference type="NCBI Taxonomy" id="410659"/>
    <lineage>
        <taxon>unclassified sequences</taxon>
        <taxon>metagenomes</taxon>
        <taxon>ecological metagenomes</taxon>
    </lineage>
</organism>
<dbReference type="AlphaFoldDB" id="T1A3N1"/>
<feature type="non-terminal residue" evidence="1">
    <location>
        <position position="1"/>
    </location>
</feature>
<evidence type="ECO:0000313" key="1">
    <source>
        <dbReference type="EMBL" id="EQD51552.1"/>
    </source>
</evidence>
<proteinExistence type="predicted"/>
<gene>
    <name evidence="1" type="ORF">B1B_10974</name>
</gene>
<dbReference type="EMBL" id="AUZY01007092">
    <property type="protein sequence ID" value="EQD51552.1"/>
    <property type="molecule type" value="Genomic_DNA"/>
</dbReference>
<reference evidence="1" key="2">
    <citation type="journal article" date="2014" name="ISME J.">
        <title>Microbial stratification in low pH oxic and suboxic macroscopic growths along an acid mine drainage.</title>
        <authorList>
            <person name="Mendez-Garcia C."/>
            <person name="Mesa V."/>
            <person name="Sprenger R.R."/>
            <person name="Richter M."/>
            <person name="Diez M.S."/>
            <person name="Solano J."/>
            <person name="Bargiela R."/>
            <person name="Golyshina O.V."/>
            <person name="Manteca A."/>
            <person name="Ramos J.L."/>
            <person name="Gallego J.R."/>
            <person name="Llorente I."/>
            <person name="Martins Dos Santos V.A."/>
            <person name="Jensen O.N."/>
            <person name="Pelaez A.I."/>
            <person name="Sanchez J."/>
            <person name="Ferrer M."/>
        </authorList>
    </citation>
    <scope>NUCLEOTIDE SEQUENCE</scope>
</reference>
<accession>T1A3N1</accession>
<protein>
    <submittedName>
        <fullName evidence="1">Uncharacterized protein</fullName>
    </submittedName>
</protein>
<sequence>WQEEFDVSNARPKSIARDMVSRSKIRAYNVTGHKLGLDPSTTIEVVHTISSVYSGFVHASACHIMDLYGGHPPSFHTNGMPGTSRQEEHDEDLWNQYYRGILLMAQTATAFGHQTLQDQLIAFARQFAASAGQDYGHP</sequence>
<comment type="caution">
    <text evidence="1">The sequence shown here is derived from an EMBL/GenBank/DDBJ whole genome shotgun (WGS) entry which is preliminary data.</text>
</comment>
<name>T1A3N1_9ZZZZ</name>